<sequence>MKTGTDTCVDYPDYHSCPRLCTNCKPMKDCKTKIEPERVVQKASSETFAAVNVIVLDAAEHSYLLGFGAPDVELGVVEIEGNELHEVAQGLAYLHSQKIVHGDLRGANILINDEWQACLTDFGLTVFNDATASSSTSRRGGSVRWKAPELHIPESLGY</sequence>
<dbReference type="Proteomes" id="UP000297245">
    <property type="component" value="Unassembled WGS sequence"/>
</dbReference>
<accession>A0A4S8LBQ5</accession>
<dbReference type="PROSITE" id="PS50011">
    <property type="entry name" value="PROTEIN_KINASE_DOM"/>
    <property type="match status" value="1"/>
</dbReference>
<dbReference type="PANTHER" id="PTHR44329">
    <property type="entry name" value="SERINE/THREONINE-PROTEIN KINASE TNNI3K-RELATED"/>
    <property type="match status" value="1"/>
</dbReference>
<gene>
    <name evidence="2" type="ORF">K435DRAFT_805226</name>
</gene>
<dbReference type="Gene3D" id="1.10.510.10">
    <property type="entry name" value="Transferase(Phosphotransferase) domain 1"/>
    <property type="match status" value="1"/>
</dbReference>
<dbReference type="InterPro" id="IPR008266">
    <property type="entry name" value="Tyr_kinase_AS"/>
</dbReference>
<dbReference type="AlphaFoldDB" id="A0A4S8LBQ5"/>
<keyword evidence="2" id="KW-0808">Transferase</keyword>
<reference evidence="2 3" key="1">
    <citation type="journal article" date="2019" name="Nat. Ecol. Evol.">
        <title>Megaphylogeny resolves global patterns of mushroom evolution.</title>
        <authorList>
            <person name="Varga T."/>
            <person name="Krizsan K."/>
            <person name="Foldi C."/>
            <person name="Dima B."/>
            <person name="Sanchez-Garcia M."/>
            <person name="Sanchez-Ramirez S."/>
            <person name="Szollosi G.J."/>
            <person name="Szarkandi J.G."/>
            <person name="Papp V."/>
            <person name="Albert L."/>
            <person name="Andreopoulos W."/>
            <person name="Angelini C."/>
            <person name="Antonin V."/>
            <person name="Barry K.W."/>
            <person name="Bougher N.L."/>
            <person name="Buchanan P."/>
            <person name="Buyck B."/>
            <person name="Bense V."/>
            <person name="Catcheside P."/>
            <person name="Chovatia M."/>
            <person name="Cooper J."/>
            <person name="Damon W."/>
            <person name="Desjardin D."/>
            <person name="Finy P."/>
            <person name="Geml J."/>
            <person name="Haridas S."/>
            <person name="Hughes K."/>
            <person name="Justo A."/>
            <person name="Karasinski D."/>
            <person name="Kautmanova I."/>
            <person name="Kiss B."/>
            <person name="Kocsube S."/>
            <person name="Kotiranta H."/>
            <person name="LaButti K.M."/>
            <person name="Lechner B.E."/>
            <person name="Liimatainen K."/>
            <person name="Lipzen A."/>
            <person name="Lukacs Z."/>
            <person name="Mihaltcheva S."/>
            <person name="Morgado L.N."/>
            <person name="Niskanen T."/>
            <person name="Noordeloos M.E."/>
            <person name="Ohm R.A."/>
            <person name="Ortiz-Santana B."/>
            <person name="Ovrebo C."/>
            <person name="Racz N."/>
            <person name="Riley R."/>
            <person name="Savchenko A."/>
            <person name="Shiryaev A."/>
            <person name="Soop K."/>
            <person name="Spirin V."/>
            <person name="Szebenyi C."/>
            <person name="Tomsovsky M."/>
            <person name="Tulloss R.E."/>
            <person name="Uehling J."/>
            <person name="Grigoriev I.V."/>
            <person name="Vagvolgyi C."/>
            <person name="Papp T."/>
            <person name="Martin F.M."/>
            <person name="Miettinen O."/>
            <person name="Hibbett D.S."/>
            <person name="Nagy L.G."/>
        </authorList>
    </citation>
    <scope>NUCLEOTIDE SEQUENCE [LARGE SCALE GENOMIC DNA]</scope>
    <source>
        <strain evidence="2 3">CBS 962.96</strain>
    </source>
</reference>
<protein>
    <submittedName>
        <fullName evidence="2">Kinase-like protein</fullName>
    </submittedName>
</protein>
<dbReference type="InterPro" id="IPR001245">
    <property type="entry name" value="Ser-Thr/Tyr_kinase_cat_dom"/>
</dbReference>
<dbReference type="GO" id="GO:0004674">
    <property type="term" value="F:protein serine/threonine kinase activity"/>
    <property type="evidence" value="ECO:0007669"/>
    <property type="project" value="TreeGrafter"/>
</dbReference>
<evidence type="ECO:0000259" key="1">
    <source>
        <dbReference type="PROSITE" id="PS50011"/>
    </source>
</evidence>
<dbReference type="SUPFAM" id="SSF56112">
    <property type="entry name" value="Protein kinase-like (PK-like)"/>
    <property type="match status" value="1"/>
</dbReference>
<dbReference type="InterPro" id="IPR051681">
    <property type="entry name" value="Ser/Thr_Kinases-Pseudokinases"/>
</dbReference>
<name>A0A4S8LBQ5_DENBC</name>
<keyword evidence="3" id="KW-1185">Reference proteome</keyword>
<dbReference type="EMBL" id="ML179505">
    <property type="protein sequence ID" value="THU86282.1"/>
    <property type="molecule type" value="Genomic_DNA"/>
</dbReference>
<organism evidence="2 3">
    <name type="scientific">Dendrothele bispora (strain CBS 962.96)</name>
    <dbReference type="NCBI Taxonomy" id="1314807"/>
    <lineage>
        <taxon>Eukaryota</taxon>
        <taxon>Fungi</taxon>
        <taxon>Dikarya</taxon>
        <taxon>Basidiomycota</taxon>
        <taxon>Agaricomycotina</taxon>
        <taxon>Agaricomycetes</taxon>
        <taxon>Agaricomycetidae</taxon>
        <taxon>Agaricales</taxon>
        <taxon>Agaricales incertae sedis</taxon>
        <taxon>Dendrothele</taxon>
    </lineage>
</organism>
<evidence type="ECO:0000313" key="3">
    <source>
        <dbReference type="Proteomes" id="UP000297245"/>
    </source>
</evidence>
<dbReference type="InterPro" id="IPR011009">
    <property type="entry name" value="Kinase-like_dom_sf"/>
</dbReference>
<evidence type="ECO:0000313" key="2">
    <source>
        <dbReference type="EMBL" id="THU86282.1"/>
    </source>
</evidence>
<dbReference type="Pfam" id="PF07714">
    <property type="entry name" value="PK_Tyr_Ser-Thr"/>
    <property type="match status" value="1"/>
</dbReference>
<dbReference type="InterPro" id="IPR000719">
    <property type="entry name" value="Prot_kinase_dom"/>
</dbReference>
<dbReference type="PANTHER" id="PTHR44329:SF214">
    <property type="entry name" value="PROTEIN KINASE DOMAIN-CONTAINING PROTEIN"/>
    <property type="match status" value="1"/>
</dbReference>
<proteinExistence type="predicted"/>
<feature type="domain" description="Protein kinase" evidence="1">
    <location>
        <begin position="1"/>
        <end position="158"/>
    </location>
</feature>
<keyword evidence="2" id="KW-0418">Kinase</keyword>
<dbReference type="GO" id="GO:0005524">
    <property type="term" value="F:ATP binding"/>
    <property type="evidence" value="ECO:0007669"/>
    <property type="project" value="InterPro"/>
</dbReference>
<dbReference type="OrthoDB" id="4062651at2759"/>
<dbReference type="PROSITE" id="PS00109">
    <property type="entry name" value="PROTEIN_KINASE_TYR"/>
    <property type="match status" value="1"/>
</dbReference>